<dbReference type="InterPro" id="IPR036615">
    <property type="entry name" value="Mur_ligase_C_dom_sf"/>
</dbReference>
<evidence type="ECO:0000256" key="1">
    <source>
        <dbReference type="ARBA" id="ARBA00022490"/>
    </source>
</evidence>
<evidence type="ECO:0000256" key="6">
    <source>
        <dbReference type="ARBA" id="ARBA00022960"/>
    </source>
</evidence>
<evidence type="ECO:0000256" key="5">
    <source>
        <dbReference type="ARBA" id="ARBA00022840"/>
    </source>
</evidence>
<dbReference type="SUPFAM" id="SSF63418">
    <property type="entry name" value="MurE/MurF N-terminal domain"/>
    <property type="match status" value="1"/>
</dbReference>
<evidence type="ECO:0000256" key="3">
    <source>
        <dbReference type="ARBA" id="ARBA00022618"/>
    </source>
</evidence>
<dbReference type="InterPro" id="IPR005863">
    <property type="entry name" value="UDP-N-AcMur_synth"/>
</dbReference>
<evidence type="ECO:0000259" key="12">
    <source>
        <dbReference type="Pfam" id="PF01225"/>
    </source>
</evidence>
<name>W6N161_CLOTY</name>
<keyword evidence="2 10" id="KW-0436">Ligase</keyword>
<evidence type="ECO:0000313" key="15">
    <source>
        <dbReference type="EMBL" id="CDL89958.1"/>
    </source>
</evidence>
<evidence type="ECO:0000259" key="14">
    <source>
        <dbReference type="Pfam" id="PF08245"/>
    </source>
</evidence>
<evidence type="ECO:0000256" key="4">
    <source>
        <dbReference type="ARBA" id="ARBA00022741"/>
    </source>
</evidence>
<dbReference type="SUPFAM" id="SSF53623">
    <property type="entry name" value="MurD-like peptide ligases, catalytic domain"/>
    <property type="match status" value="1"/>
</dbReference>
<sequence length="465" mass="52342">MEYISLKDIVKAIDGKIIFEGIYEGFNNVNSDTRKIEKKDLFIALKGENFNGNNYIKQASEKGASICIVDEINYDDSEIRPYTTIIKVENTRSALLDLAQYYRSILDIKVIGITGSVGKTSTKDLVAAALSYKFKVFKTEGNFNNEIGLPHMIFKLDNSYDIAVLEMGMNNLGEIHNMAKAAKPDIAVITNIGTAHIGRLKSRENILKAKLEITDFFSSENILVLNNGNDLLSTVKSNKFKINTVSLNDRSNLSAFNIKLMENSIEFSVKENDFDINEKIDVMAPGKHSVINSLLAVMCARLFKLTYNEIRLGFKNLETTKMRLEIIQGKKFKIINDCYNANPDSMKAAIDVLSDFDGNRKIAVLGTMGELGEKSQELHEEIGEYASKLGVNLLIALGEYSIYYKRGFEKLSINNRKIMEFKNYDEAVNFLTGSYIETGDVLLVKASRTMRFESIVEKLKENIND</sequence>
<protein>
    <recommendedName>
        <fullName evidence="10 11">UDP-N-acetylmuramoyl-tripeptide--D-alanyl-D-alanine ligase</fullName>
        <ecNumber evidence="10 11">6.3.2.10</ecNumber>
    </recommendedName>
    <alternativeName>
        <fullName evidence="10">D-alanyl-D-alanine-adding enzyme</fullName>
    </alternativeName>
</protein>
<dbReference type="InterPro" id="IPR000713">
    <property type="entry name" value="Mur_ligase_N"/>
</dbReference>
<dbReference type="RefSeq" id="WP_017750803.1">
    <property type="nucleotide sequence ID" value="NZ_CBXI010000003.1"/>
</dbReference>
<dbReference type="InterPro" id="IPR035911">
    <property type="entry name" value="MurE/MurF_N"/>
</dbReference>
<dbReference type="Proteomes" id="UP000019482">
    <property type="component" value="Unassembled WGS sequence"/>
</dbReference>
<dbReference type="InterPro" id="IPR051046">
    <property type="entry name" value="MurCDEF_CellWall_CoF430Synth"/>
</dbReference>
<dbReference type="Gene3D" id="3.90.190.20">
    <property type="entry name" value="Mur ligase, C-terminal domain"/>
    <property type="match status" value="1"/>
</dbReference>
<keyword evidence="5 10" id="KW-0067">ATP-binding</keyword>
<dbReference type="Pfam" id="PF02875">
    <property type="entry name" value="Mur_ligase_C"/>
    <property type="match status" value="1"/>
</dbReference>
<comment type="similarity">
    <text evidence="10">Belongs to the MurCDEF family. MurF subfamily.</text>
</comment>
<dbReference type="UniPathway" id="UPA00219"/>
<feature type="binding site" evidence="10">
    <location>
        <begin position="115"/>
        <end position="121"/>
    </location>
    <ligand>
        <name>ATP</name>
        <dbReference type="ChEBI" id="CHEBI:30616"/>
    </ligand>
</feature>
<dbReference type="GeneID" id="29420138"/>
<keyword evidence="1 10" id="KW-0963">Cytoplasm</keyword>
<dbReference type="Gene3D" id="3.40.1190.10">
    <property type="entry name" value="Mur-like, catalytic domain"/>
    <property type="match status" value="1"/>
</dbReference>
<dbReference type="HAMAP" id="MF_02019">
    <property type="entry name" value="MurF"/>
    <property type="match status" value="1"/>
</dbReference>
<keyword evidence="3 10" id="KW-0132">Cell division</keyword>
<keyword evidence="9 10" id="KW-0961">Cell wall biogenesis/degradation</keyword>
<dbReference type="GO" id="GO:0008766">
    <property type="term" value="F:UDP-N-acetylmuramoylalanyl-D-glutamyl-2,6-diaminopimelate-D-alanyl-D-alanine ligase activity"/>
    <property type="evidence" value="ECO:0007669"/>
    <property type="project" value="RHEA"/>
</dbReference>
<keyword evidence="7 10" id="KW-0573">Peptidoglycan synthesis</keyword>
<dbReference type="Pfam" id="PF08245">
    <property type="entry name" value="Mur_ligase_M"/>
    <property type="match status" value="1"/>
</dbReference>
<dbReference type="EMBL" id="CBXI010000003">
    <property type="protein sequence ID" value="CDL89958.1"/>
    <property type="molecule type" value="Genomic_DNA"/>
</dbReference>
<evidence type="ECO:0000256" key="7">
    <source>
        <dbReference type="ARBA" id="ARBA00022984"/>
    </source>
</evidence>
<dbReference type="Gene3D" id="3.40.1390.10">
    <property type="entry name" value="MurE/MurF, N-terminal domain"/>
    <property type="match status" value="1"/>
</dbReference>
<dbReference type="GO" id="GO:0051301">
    <property type="term" value="P:cell division"/>
    <property type="evidence" value="ECO:0007669"/>
    <property type="project" value="UniProtKB-KW"/>
</dbReference>
<reference evidence="15 16" key="1">
    <citation type="journal article" date="2015" name="Genome Announc.">
        <title>Draft Genome Sequence of Clostridium tyrobutyricum Strain DIVETGP, Isolated from Cow's Milk for Grana Padano Production.</title>
        <authorList>
            <person name="Soggiu A."/>
            <person name="Piras C."/>
            <person name="Gaiarsa S."/>
            <person name="Sassera D."/>
            <person name="Roncada P."/>
            <person name="Bendixen E."/>
            <person name="Brasca M."/>
            <person name="Bonizzi L."/>
        </authorList>
    </citation>
    <scope>NUCLEOTIDE SEQUENCE [LARGE SCALE GENOMIC DNA]</scope>
    <source>
        <strain evidence="15 16">DIVETGP</strain>
    </source>
</reference>
<dbReference type="PANTHER" id="PTHR43024:SF1">
    <property type="entry name" value="UDP-N-ACETYLMURAMOYL-TRIPEPTIDE--D-ALANYL-D-ALANINE LIGASE"/>
    <property type="match status" value="1"/>
</dbReference>
<organism evidence="15 16">
    <name type="scientific">Clostridium tyrobutyricum DIVETGP</name>
    <dbReference type="NCBI Taxonomy" id="1408889"/>
    <lineage>
        <taxon>Bacteria</taxon>
        <taxon>Bacillati</taxon>
        <taxon>Bacillota</taxon>
        <taxon>Clostridia</taxon>
        <taxon>Eubacteriales</taxon>
        <taxon>Clostridiaceae</taxon>
        <taxon>Clostridium</taxon>
    </lineage>
</organism>
<dbReference type="SUPFAM" id="SSF53244">
    <property type="entry name" value="MurD-like peptide ligases, peptide-binding domain"/>
    <property type="match status" value="1"/>
</dbReference>
<feature type="domain" description="Mur ligase C-terminal" evidence="13">
    <location>
        <begin position="322"/>
        <end position="448"/>
    </location>
</feature>
<accession>W6N161</accession>
<evidence type="ECO:0000256" key="9">
    <source>
        <dbReference type="ARBA" id="ARBA00023316"/>
    </source>
</evidence>
<evidence type="ECO:0000256" key="11">
    <source>
        <dbReference type="RuleBase" id="RU004136"/>
    </source>
</evidence>
<dbReference type="PANTHER" id="PTHR43024">
    <property type="entry name" value="UDP-N-ACETYLMURAMOYL-TRIPEPTIDE--D-ALANYL-D-ALANINE LIGASE"/>
    <property type="match status" value="1"/>
</dbReference>
<dbReference type="GO" id="GO:0047480">
    <property type="term" value="F:UDP-N-acetylmuramoyl-tripeptide-D-alanyl-D-alanine ligase activity"/>
    <property type="evidence" value="ECO:0007669"/>
    <property type="project" value="UniProtKB-UniRule"/>
</dbReference>
<dbReference type="OrthoDB" id="9801978at2"/>
<keyword evidence="6 10" id="KW-0133">Cell shape</keyword>
<feature type="domain" description="Mur ligase central" evidence="14">
    <location>
        <begin position="113"/>
        <end position="300"/>
    </location>
</feature>
<evidence type="ECO:0000256" key="8">
    <source>
        <dbReference type="ARBA" id="ARBA00023306"/>
    </source>
</evidence>
<proteinExistence type="inferred from homology"/>
<dbReference type="Pfam" id="PF01225">
    <property type="entry name" value="Mur_ligase"/>
    <property type="match status" value="1"/>
</dbReference>
<dbReference type="GO" id="GO:0009252">
    <property type="term" value="P:peptidoglycan biosynthetic process"/>
    <property type="evidence" value="ECO:0007669"/>
    <property type="project" value="UniProtKB-UniRule"/>
</dbReference>
<keyword evidence="4 10" id="KW-0547">Nucleotide-binding</keyword>
<gene>
    <name evidence="10" type="primary">murF</name>
    <name evidence="15" type="ORF">CTDIVETGP_0028</name>
</gene>
<comment type="pathway">
    <text evidence="10 11">Cell wall biogenesis; peptidoglycan biosynthesis.</text>
</comment>
<dbReference type="GO" id="GO:0005524">
    <property type="term" value="F:ATP binding"/>
    <property type="evidence" value="ECO:0007669"/>
    <property type="project" value="UniProtKB-UniRule"/>
</dbReference>
<dbReference type="GO" id="GO:0008360">
    <property type="term" value="P:regulation of cell shape"/>
    <property type="evidence" value="ECO:0007669"/>
    <property type="project" value="UniProtKB-KW"/>
</dbReference>
<dbReference type="InterPro" id="IPR036565">
    <property type="entry name" value="Mur-like_cat_sf"/>
</dbReference>
<dbReference type="EC" id="6.3.2.10" evidence="10 11"/>
<feature type="domain" description="Mur ligase N-terminal catalytic" evidence="12">
    <location>
        <begin position="28"/>
        <end position="102"/>
    </location>
</feature>
<dbReference type="InterPro" id="IPR013221">
    <property type="entry name" value="Mur_ligase_cen"/>
</dbReference>
<dbReference type="InterPro" id="IPR004101">
    <property type="entry name" value="Mur_ligase_C"/>
</dbReference>
<comment type="catalytic activity">
    <reaction evidence="10 11">
        <text>D-alanyl-D-alanine + UDP-N-acetyl-alpha-D-muramoyl-L-alanyl-gamma-D-glutamyl-meso-2,6-diaminopimelate + ATP = UDP-N-acetyl-alpha-D-muramoyl-L-alanyl-gamma-D-glutamyl-meso-2,6-diaminopimeloyl-D-alanyl-D-alanine + ADP + phosphate + H(+)</text>
        <dbReference type="Rhea" id="RHEA:28374"/>
        <dbReference type="ChEBI" id="CHEBI:15378"/>
        <dbReference type="ChEBI" id="CHEBI:30616"/>
        <dbReference type="ChEBI" id="CHEBI:43474"/>
        <dbReference type="ChEBI" id="CHEBI:57822"/>
        <dbReference type="ChEBI" id="CHEBI:61386"/>
        <dbReference type="ChEBI" id="CHEBI:83905"/>
        <dbReference type="ChEBI" id="CHEBI:456216"/>
        <dbReference type="EC" id="6.3.2.10"/>
    </reaction>
</comment>
<dbReference type="AlphaFoldDB" id="W6N161"/>
<dbReference type="GO" id="GO:0005737">
    <property type="term" value="C:cytoplasm"/>
    <property type="evidence" value="ECO:0007669"/>
    <property type="project" value="UniProtKB-SubCell"/>
</dbReference>
<comment type="subcellular location">
    <subcellularLocation>
        <location evidence="10 11">Cytoplasm</location>
    </subcellularLocation>
</comment>
<dbReference type="GO" id="GO:0071555">
    <property type="term" value="P:cell wall organization"/>
    <property type="evidence" value="ECO:0007669"/>
    <property type="project" value="UniProtKB-KW"/>
</dbReference>
<keyword evidence="16" id="KW-1185">Reference proteome</keyword>
<keyword evidence="8 10" id="KW-0131">Cell cycle</keyword>
<dbReference type="NCBIfam" id="TIGR01143">
    <property type="entry name" value="murF"/>
    <property type="match status" value="1"/>
</dbReference>
<evidence type="ECO:0000256" key="2">
    <source>
        <dbReference type="ARBA" id="ARBA00022598"/>
    </source>
</evidence>
<evidence type="ECO:0000259" key="13">
    <source>
        <dbReference type="Pfam" id="PF02875"/>
    </source>
</evidence>
<evidence type="ECO:0000313" key="16">
    <source>
        <dbReference type="Proteomes" id="UP000019482"/>
    </source>
</evidence>
<evidence type="ECO:0000256" key="10">
    <source>
        <dbReference type="HAMAP-Rule" id="MF_02019"/>
    </source>
</evidence>
<comment type="caution">
    <text evidence="15">The sequence shown here is derived from an EMBL/GenBank/DDBJ whole genome shotgun (WGS) entry which is preliminary data.</text>
</comment>
<comment type="function">
    <text evidence="10 11">Involved in cell wall formation. Catalyzes the final step in the synthesis of UDP-N-acetylmuramoyl-pentapeptide, the precursor of murein.</text>
</comment>